<dbReference type="PANTHER" id="PTHR43694:SF1">
    <property type="entry name" value="RIBONUCLEASE J"/>
    <property type="match status" value="1"/>
</dbReference>
<dbReference type="Gene3D" id="3.40.50.10710">
    <property type="entry name" value="Metallo-hydrolase/oxidoreductase"/>
    <property type="match status" value="1"/>
</dbReference>
<keyword evidence="2" id="KW-1185">Reference proteome</keyword>
<name>A0AA37WTV3_9HYPH</name>
<comment type="caution">
    <text evidence="1">The sequence shown here is derived from an EMBL/GenBank/DDBJ whole genome shotgun (WGS) entry which is preliminary data.</text>
</comment>
<dbReference type="SUPFAM" id="SSF56281">
    <property type="entry name" value="Metallo-hydrolase/oxidoreductase"/>
    <property type="match status" value="1"/>
</dbReference>
<dbReference type="PANTHER" id="PTHR43694">
    <property type="entry name" value="RIBONUCLEASE J"/>
    <property type="match status" value="1"/>
</dbReference>
<protein>
    <submittedName>
        <fullName evidence="1">Uncharacterized protein</fullName>
    </submittedName>
</protein>
<dbReference type="InterPro" id="IPR036866">
    <property type="entry name" value="RibonucZ/Hydroxyglut_hydro"/>
</dbReference>
<accession>A0AA37WTV3</accession>
<evidence type="ECO:0000313" key="2">
    <source>
        <dbReference type="Proteomes" id="UP001157440"/>
    </source>
</evidence>
<sequence length="380" mass="41432">MEHDLPLTLGPFRVTPTLVDHSAYDAYALLVEAGRRRLFYSGDLRAQGRKGVLFERLLRDLPRGVDTMLMEGSTLGRLAPDGRFPTEGEIEATFVERLRAPGFVAVCASAQNIDRVVSLYRACKKTGRTLVLCRIHRKYVRGAQASDGYDLFDGLQVTGSNTPMVIATYDGPGTLRRWVEAARSYAGEEKQGVAVIAARHPEVIDVEMALPANEPTGGEAKVANRMDIVALEEEHEGARLAFYEAKLFTNPELRADDLKPRVMGQLQRYRDYVTAPDRRSEVIAAYGNARKVLAEIAVMRGSEPAPLVRAVADGAPLALDPAPRLVVFGHQAAQVAPGSSWQSHADALRDGGIALVLAAEPHDIVLRRPERAIANTPGGH</sequence>
<dbReference type="AlphaFoldDB" id="A0AA37WTV3"/>
<proteinExistence type="predicted"/>
<gene>
    <name evidence="1" type="ORF">GCM10007890_50460</name>
</gene>
<dbReference type="Gene3D" id="3.60.15.10">
    <property type="entry name" value="Ribonuclease Z/Hydroxyacylglutathione hydrolase-like"/>
    <property type="match status" value="1"/>
</dbReference>
<dbReference type="InterPro" id="IPR042173">
    <property type="entry name" value="RNase_J_2"/>
</dbReference>
<dbReference type="Proteomes" id="UP001157440">
    <property type="component" value="Unassembled WGS sequence"/>
</dbReference>
<organism evidence="1 2">
    <name type="scientific">Methylobacterium tardum</name>
    <dbReference type="NCBI Taxonomy" id="374432"/>
    <lineage>
        <taxon>Bacteria</taxon>
        <taxon>Pseudomonadati</taxon>
        <taxon>Pseudomonadota</taxon>
        <taxon>Alphaproteobacteria</taxon>
        <taxon>Hyphomicrobiales</taxon>
        <taxon>Methylobacteriaceae</taxon>
        <taxon>Methylobacterium</taxon>
    </lineage>
</organism>
<reference evidence="2" key="1">
    <citation type="journal article" date="2019" name="Int. J. Syst. Evol. Microbiol.">
        <title>The Global Catalogue of Microorganisms (GCM) 10K type strain sequencing project: providing services to taxonomists for standard genome sequencing and annotation.</title>
        <authorList>
            <consortium name="The Broad Institute Genomics Platform"/>
            <consortium name="The Broad Institute Genome Sequencing Center for Infectious Disease"/>
            <person name="Wu L."/>
            <person name="Ma J."/>
        </authorList>
    </citation>
    <scope>NUCLEOTIDE SEQUENCE [LARGE SCALE GENOMIC DNA]</scope>
    <source>
        <strain evidence="2">NBRC 103632</strain>
    </source>
</reference>
<dbReference type="EMBL" id="BSPL01000023">
    <property type="protein sequence ID" value="GLS73031.1"/>
    <property type="molecule type" value="Genomic_DNA"/>
</dbReference>
<evidence type="ECO:0000313" key="1">
    <source>
        <dbReference type="EMBL" id="GLS73031.1"/>
    </source>
</evidence>